<gene>
    <name evidence="10" type="ORF">HPB48_023102</name>
</gene>
<keyword evidence="8" id="KW-0472">Membrane</keyword>
<organism evidence="10 11">
    <name type="scientific">Haemaphysalis longicornis</name>
    <name type="common">Bush tick</name>
    <dbReference type="NCBI Taxonomy" id="44386"/>
    <lineage>
        <taxon>Eukaryota</taxon>
        <taxon>Metazoa</taxon>
        <taxon>Ecdysozoa</taxon>
        <taxon>Arthropoda</taxon>
        <taxon>Chelicerata</taxon>
        <taxon>Arachnida</taxon>
        <taxon>Acari</taxon>
        <taxon>Parasitiformes</taxon>
        <taxon>Ixodida</taxon>
        <taxon>Ixodoidea</taxon>
        <taxon>Ixodidae</taxon>
        <taxon>Haemaphysalinae</taxon>
        <taxon>Haemaphysalis</taxon>
    </lineage>
</organism>
<reference evidence="10 11" key="1">
    <citation type="journal article" date="2020" name="Cell">
        <title>Large-Scale Comparative Analyses of Tick Genomes Elucidate Their Genetic Diversity and Vector Capacities.</title>
        <authorList>
            <consortium name="Tick Genome and Microbiome Consortium (TIGMIC)"/>
            <person name="Jia N."/>
            <person name="Wang J."/>
            <person name="Shi W."/>
            <person name="Du L."/>
            <person name="Sun Y."/>
            <person name="Zhan W."/>
            <person name="Jiang J.F."/>
            <person name="Wang Q."/>
            <person name="Zhang B."/>
            <person name="Ji P."/>
            <person name="Bell-Sakyi L."/>
            <person name="Cui X.M."/>
            <person name="Yuan T.T."/>
            <person name="Jiang B.G."/>
            <person name="Yang W.F."/>
            <person name="Lam T.T."/>
            <person name="Chang Q.C."/>
            <person name="Ding S.J."/>
            <person name="Wang X.J."/>
            <person name="Zhu J.G."/>
            <person name="Ruan X.D."/>
            <person name="Zhao L."/>
            <person name="Wei J.T."/>
            <person name="Ye R.Z."/>
            <person name="Que T.C."/>
            <person name="Du C.H."/>
            <person name="Zhou Y.H."/>
            <person name="Cheng J.X."/>
            <person name="Dai P.F."/>
            <person name="Guo W.B."/>
            <person name="Han X.H."/>
            <person name="Huang E.J."/>
            <person name="Li L.F."/>
            <person name="Wei W."/>
            <person name="Gao Y.C."/>
            <person name="Liu J.Z."/>
            <person name="Shao H.Z."/>
            <person name="Wang X."/>
            <person name="Wang C.C."/>
            <person name="Yang T.C."/>
            <person name="Huo Q.B."/>
            <person name="Li W."/>
            <person name="Chen H.Y."/>
            <person name="Chen S.E."/>
            <person name="Zhou L.G."/>
            <person name="Ni X.B."/>
            <person name="Tian J.H."/>
            <person name="Sheng Y."/>
            <person name="Liu T."/>
            <person name="Pan Y.S."/>
            <person name="Xia L.Y."/>
            <person name="Li J."/>
            <person name="Zhao F."/>
            <person name="Cao W.C."/>
        </authorList>
    </citation>
    <scope>NUCLEOTIDE SEQUENCE [LARGE SCALE GENOMIC DNA]</scope>
    <source>
        <strain evidence="10">HaeL-2018</strain>
    </source>
</reference>
<evidence type="ECO:0000313" key="11">
    <source>
        <dbReference type="Proteomes" id="UP000821853"/>
    </source>
</evidence>
<dbReference type="InterPro" id="IPR038377">
    <property type="entry name" value="Na/Glc_symporter_sf"/>
</dbReference>
<keyword evidence="3" id="KW-0915">Sodium</keyword>
<evidence type="ECO:0000256" key="9">
    <source>
        <dbReference type="SAM" id="SignalP"/>
    </source>
</evidence>
<keyword evidence="2" id="KW-0769">Symport</keyword>
<dbReference type="GO" id="GO:0005307">
    <property type="term" value="F:choline:sodium symporter activity"/>
    <property type="evidence" value="ECO:0007669"/>
    <property type="project" value="TreeGrafter"/>
</dbReference>
<evidence type="ECO:0000256" key="4">
    <source>
        <dbReference type="ARBA" id="ARBA00023065"/>
    </source>
</evidence>
<dbReference type="PANTHER" id="PTHR45897">
    <property type="entry name" value="HIGH-AFFINITY CHOLINE TRANSPORTER 1"/>
    <property type="match status" value="1"/>
</dbReference>
<keyword evidence="8" id="KW-0812">Transmembrane</keyword>
<feature type="chain" id="PRO_5039905660" evidence="9">
    <location>
        <begin position="27"/>
        <end position="231"/>
    </location>
</feature>
<keyword evidence="6" id="KW-0739">Sodium transport</keyword>
<keyword evidence="9" id="KW-0732">Signal</keyword>
<name>A0A9J6FZ65_HAELO</name>
<evidence type="ECO:0000256" key="3">
    <source>
        <dbReference type="ARBA" id="ARBA00023053"/>
    </source>
</evidence>
<keyword evidence="4" id="KW-0406">Ion transport</keyword>
<keyword evidence="5" id="KW-0325">Glycoprotein</keyword>
<evidence type="ECO:0000313" key="10">
    <source>
        <dbReference type="EMBL" id="KAH9368474.1"/>
    </source>
</evidence>
<feature type="transmembrane region" description="Helical" evidence="8">
    <location>
        <begin position="134"/>
        <end position="158"/>
    </location>
</feature>
<keyword evidence="11" id="KW-1185">Reference proteome</keyword>
<keyword evidence="8" id="KW-1133">Transmembrane helix</keyword>
<dbReference type="GO" id="GO:0005886">
    <property type="term" value="C:plasma membrane"/>
    <property type="evidence" value="ECO:0007669"/>
    <property type="project" value="TreeGrafter"/>
</dbReference>
<dbReference type="Proteomes" id="UP000821853">
    <property type="component" value="Chromosome 2"/>
</dbReference>
<feature type="transmembrane region" description="Helical" evidence="8">
    <location>
        <begin position="64"/>
        <end position="89"/>
    </location>
</feature>
<dbReference type="PANTHER" id="PTHR45897:SF4">
    <property type="entry name" value="HIGH-AFFINITY CHOLINE TRANSPORTER 1"/>
    <property type="match status" value="1"/>
</dbReference>
<dbReference type="OrthoDB" id="6532322at2759"/>
<protein>
    <submittedName>
        <fullName evidence="10">Uncharacterized protein</fullName>
    </submittedName>
</protein>
<accession>A0A9J6FZ65</accession>
<dbReference type="GO" id="GO:0008292">
    <property type="term" value="P:acetylcholine biosynthetic process"/>
    <property type="evidence" value="ECO:0007669"/>
    <property type="project" value="TreeGrafter"/>
</dbReference>
<dbReference type="InterPro" id="IPR052244">
    <property type="entry name" value="Choline_transporter"/>
</dbReference>
<proteinExistence type="predicted"/>
<feature type="compositionally biased region" description="Basic and acidic residues" evidence="7">
    <location>
        <begin position="36"/>
        <end position="55"/>
    </location>
</feature>
<feature type="signal peptide" evidence="9">
    <location>
        <begin position="1"/>
        <end position="26"/>
    </location>
</feature>
<dbReference type="VEuPathDB" id="VectorBase:HLOH_062351"/>
<evidence type="ECO:0000256" key="6">
    <source>
        <dbReference type="ARBA" id="ARBA00023201"/>
    </source>
</evidence>
<evidence type="ECO:0000256" key="2">
    <source>
        <dbReference type="ARBA" id="ARBA00022847"/>
    </source>
</evidence>
<feature type="transmembrane region" description="Helical" evidence="8">
    <location>
        <begin position="101"/>
        <end position="122"/>
    </location>
</feature>
<dbReference type="AlphaFoldDB" id="A0A9J6FZ65"/>
<keyword evidence="1" id="KW-0813">Transport</keyword>
<dbReference type="Gene3D" id="1.20.1730.10">
    <property type="entry name" value="Sodium/glucose cotransporter"/>
    <property type="match status" value="2"/>
</dbReference>
<evidence type="ECO:0000256" key="7">
    <source>
        <dbReference type="SAM" id="MobiDB-lite"/>
    </source>
</evidence>
<sequence length="231" mass="24882">MLLASVVGALALFLFLALVLYVGVWASRETEDDDSPDHSSTHGERLQSHIPESRPRGNKTPNELLLYLLVANRSLPVALGIASMTATWVGAGYINGTAEAVFDLGLAWCQAPLGYAISLVIGDTVSIISELNPTVAMVAAVGVILFYTSLGGIVSVIYTDVVQICTTGLGIWSCMAFLTRSKVVGKVGAPHNDWLGRTKERDGSRMLDQFLMTILGGIPWQVQNITLNYDR</sequence>
<comment type="caution">
    <text evidence="10">The sequence shown here is derived from an EMBL/GenBank/DDBJ whole genome shotgun (WGS) entry which is preliminary data.</text>
</comment>
<evidence type="ECO:0000256" key="8">
    <source>
        <dbReference type="SAM" id="Phobius"/>
    </source>
</evidence>
<feature type="region of interest" description="Disordered" evidence="7">
    <location>
        <begin position="31"/>
        <end position="58"/>
    </location>
</feature>
<evidence type="ECO:0000256" key="5">
    <source>
        <dbReference type="ARBA" id="ARBA00023180"/>
    </source>
</evidence>
<dbReference type="EMBL" id="JABSTR010000004">
    <property type="protein sequence ID" value="KAH9368474.1"/>
    <property type="molecule type" value="Genomic_DNA"/>
</dbReference>
<evidence type="ECO:0000256" key="1">
    <source>
        <dbReference type="ARBA" id="ARBA00022448"/>
    </source>
</evidence>